<proteinExistence type="predicted"/>
<evidence type="ECO:0000313" key="2">
    <source>
        <dbReference type="EMBL" id="PKZ68801.1"/>
    </source>
</evidence>
<evidence type="ECO:0000313" key="3">
    <source>
        <dbReference type="Proteomes" id="UP000234914"/>
    </source>
</evidence>
<dbReference type="EMBL" id="PKJS01000007">
    <property type="protein sequence ID" value="PKZ68801.1"/>
    <property type="molecule type" value="Genomic_DNA"/>
</dbReference>
<feature type="domain" description="HNH" evidence="1">
    <location>
        <begin position="308"/>
        <end position="348"/>
    </location>
</feature>
<dbReference type="InterPro" id="IPR003615">
    <property type="entry name" value="HNH_nuc"/>
</dbReference>
<sequence length="392" mass="46501">MKILEFELFIKQASLNALLITFANSKPFDSKGAKGFVIESSYKASKYAPYPLTEEIYQLNNQLLSEFSGLDFQLNGTKHQFFIKSLFVTDEFFKHIYKQIQIKRIESQISDDEFSDLILLAFFAFRGSPDFKLNFYSLDLPRQIVSSFYLDSLFKLLTNINDLRQLNLNFRELQDQFITGENERNTQFRINLRYFADNFTNQLSRINQFKADILKQNQALIRTKNIAQESKTFIERLMFYKDNVLNQQKTEREIEQLRKDLGFLYDNVIDEKIKRNQGIVQYVRAFFDDECVCCKNHYPLDNRTFKLRNSDRYYLEIHHVISFSADKTLDQIDNLVKVCPTCHRALTKNRAEETYQKQMISEILVNAPNVKEFCLNFTDNNNCVQFIYDRLR</sequence>
<name>A0A2I1RI50_FAUOS</name>
<reference evidence="2 3" key="1">
    <citation type="submission" date="2017-12" db="EMBL/GenBank/DDBJ databases">
        <title>Phylogenetic diversity of female urinary microbiome.</title>
        <authorList>
            <person name="Thomas-White K."/>
            <person name="Wolfe A.J."/>
        </authorList>
    </citation>
    <scope>NUCLEOTIDE SEQUENCE [LARGE SCALE GENOMIC DNA]</scope>
    <source>
        <strain evidence="2 3">UMB0416</strain>
    </source>
</reference>
<dbReference type="InterPro" id="IPR002711">
    <property type="entry name" value="HNH"/>
</dbReference>
<gene>
    <name evidence="2" type="ORF">CYJ96_06470</name>
</gene>
<dbReference type="AlphaFoldDB" id="A0A2I1RI50"/>
<dbReference type="Pfam" id="PF01844">
    <property type="entry name" value="HNH"/>
    <property type="match status" value="1"/>
</dbReference>
<comment type="caution">
    <text evidence="2">The sequence shown here is derived from an EMBL/GenBank/DDBJ whole genome shotgun (WGS) entry which is preliminary data.</text>
</comment>
<protein>
    <recommendedName>
        <fullName evidence="1">HNH domain-containing protein</fullName>
    </recommendedName>
</protein>
<evidence type="ECO:0000259" key="1">
    <source>
        <dbReference type="Pfam" id="PF01844"/>
    </source>
</evidence>
<dbReference type="GO" id="GO:0004519">
    <property type="term" value="F:endonuclease activity"/>
    <property type="evidence" value="ECO:0007669"/>
    <property type="project" value="InterPro"/>
</dbReference>
<dbReference type="Gene3D" id="1.10.30.50">
    <property type="match status" value="1"/>
</dbReference>
<accession>A0A2I1RI50</accession>
<dbReference type="GO" id="GO:0003676">
    <property type="term" value="F:nucleic acid binding"/>
    <property type="evidence" value="ECO:0007669"/>
    <property type="project" value="InterPro"/>
</dbReference>
<dbReference type="Proteomes" id="UP000234914">
    <property type="component" value="Unassembled WGS sequence"/>
</dbReference>
<dbReference type="CDD" id="cd00085">
    <property type="entry name" value="HNHc"/>
    <property type="match status" value="1"/>
</dbReference>
<dbReference type="RefSeq" id="WP_101964379.1">
    <property type="nucleotide sequence ID" value="NZ_PKJS01000007.1"/>
</dbReference>
<organism evidence="2 3">
    <name type="scientific">Faucicola osloensis</name>
    <name type="common">Moraxella osloensis</name>
    <dbReference type="NCBI Taxonomy" id="34062"/>
    <lineage>
        <taxon>Bacteria</taxon>
        <taxon>Pseudomonadati</taxon>
        <taxon>Pseudomonadota</taxon>
        <taxon>Gammaproteobacteria</taxon>
        <taxon>Moraxellales</taxon>
        <taxon>Moraxellaceae</taxon>
        <taxon>Faucicola</taxon>
    </lineage>
</organism>
<dbReference type="GO" id="GO:0008270">
    <property type="term" value="F:zinc ion binding"/>
    <property type="evidence" value="ECO:0007669"/>
    <property type="project" value="InterPro"/>
</dbReference>